<dbReference type="OrthoDB" id="1373932at2"/>
<gene>
    <name evidence="1" type="ORF">FNW17_04575</name>
</gene>
<protein>
    <submittedName>
        <fullName evidence="1">Uncharacterized protein</fullName>
    </submittedName>
</protein>
<dbReference type="RefSeq" id="WP_144070983.1">
    <property type="nucleotide sequence ID" value="NZ_VJZR01000002.1"/>
</dbReference>
<sequence>MRVVIETQEEYKSMLQEIATAIKAKITFEEKEVDFWEELPEHVKSGILESQEQFKQGKFSTHEEVMAKYKTKYNL</sequence>
<reference evidence="1 2" key="1">
    <citation type="submission" date="2019-07" db="EMBL/GenBank/DDBJ databases">
        <title>Novel species of Flavobacterium.</title>
        <authorList>
            <person name="Liu Q."/>
            <person name="Xin Y.-H."/>
        </authorList>
    </citation>
    <scope>NUCLEOTIDE SEQUENCE [LARGE SCALE GENOMIC DNA]</scope>
    <source>
        <strain evidence="1 2">LB3P56</strain>
    </source>
</reference>
<evidence type="ECO:0000313" key="2">
    <source>
        <dbReference type="Proteomes" id="UP000318585"/>
    </source>
</evidence>
<name>A0A553CR85_9FLAO</name>
<dbReference type="Proteomes" id="UP000318585">
    <property type="component" value="Unassembled WGS sequence"/>
</dbReference>
<dbReference type="EMBL" id="VJZR01000002">
    <property type="protein sequence ID" value="TRX23048.1"/>
    <property type="molecule type" value="Genomic_DNA"/>
</dbReference>
<keyword evidence="2" id="KW-1185">Reference proteome</keyword>
<evidence type="ECO:0000313" key="1">
    <source>
        <dbReference type="EMBL" id="TRX23048.1"/>
    </source>
</evidence>
<proteinExistence type="predicted"/>
<comment type="caution">
    <text evidence="1">The sequence shown here is derived from an EMBL/GenBank/DDBJ whole genome shotgun (WGS) entry which is preliminary data.</text>
</comment>
<dbReference type="AlphaFoldDB" id="A0A553CR85"/>
<organism evidence="1 2">
    <name type="scientific">Flavobacterium franklandianum</name>
    <dbReference type="NCBI Taxonomy" id="2594430"/>
    <lineage>
        <taxon>Bacteria</taxon>
        <taxon>Pseudomonadati</taxon>
        <taxon>Bacteroidota</taxon>
        <taxon>Flavobacteriia</taxon>
        <taxon>Flavobacteriales</taxon>
        <taxon>Flavobacteriaceae</taxon>
        <taxon>Flavobacterium</taxon>
    </lineage>
</organism>
<accession>A0A553CR85</accession>